<accession>A0A1F5FPH3</accession>
<sequence length="248" mass="27507">MTDSRKFGSAVLATVSIADEHLDVWTRTANAMNKQQPARAIVMATLLEEALGKLDAVVEQTRSKTLAERYEAFTPELKAKLAFEKGRLYFSVAGVGLESSKWPERLKSGGHELSKWGADILSKHEYDSKHRLEADKVYKLALVLGTEFATDAKRSTGEVKAFARHEFGDQSVDGLKGELTLLIREKFTNAELEEMGLWYIVVLHEPIIDSDGSPSVLCSSRRDGSYVGTRYASPVIQWRAHGAFAFPA</sequence>
<evidence type="ECO:0000313" key="2">
    <source>
        <dbReference type="Proteomes" id="UP000179237"/>
    </source>
</evidence>
<gene>
    <name evidence="1" type="ORF">A2572_02755</name>
</gene>
<proteinExistence type="predicted"/>
<name>A0A1F5FPH3_9BACT</name>
<dbReference type="EMBL" id="MFAQ01000042">
    <property type="protein sequence ID" value="OGD81513.1"/>
    <property type="molecule type" value="Genomic_DNA"/>
</dbReference>
<dbReference type="Proteomes" id="UP000179237">
    <property type="component" value="Unassembled WGS sequence"/>
</dbReference>
<organism evidence="1 2">
    <name type="scientific">Candidatus Collierbacteria bacterium RIFOXYD1_FULL_40_9</name>
    <dbReference type="NCBI Taxonomy" id="1817731"/>
    <lineage>
        <taxon>Bacteria</taxon>
        <taxon>Candidatus Collieribacteriota</taxon>
    </lineage>
</organism>
<evidence type="ECO:0000313" key="1">
    <source>
        <dbReference type="EMBL" id="OGD81513.1"/>
    </source>
</evidence>
<dbReference type="AlphaFoldDB" id="A0A1F5FPH3"/>
<comment type="caution">
    <text evidence="1">The sequence shown here is derived from an EMBL/GenBank/DDBJ whole genome shotgun (WGS) entry which is preliminary data.</text>
</comment>
<reference evidence="1 2" key="1">
    <citation type="journal article" date="2016" name="Nat. Commun.">
        <title>Thousands of microbial genomes shed light on interconnected biogeochemical processes in an aquifer system.</title>
        <authorList>
            <person name="Anantharaman K."/>
            <person name="Brown C.T."/>
            <person name="Hug L.A."/>
            <person name="Sharon I."/>
            <person name="Castelle C.J."/>
            <person name="Probst A.J."/>
            <person name="Thomas B.C."/>
            <person name="Singh A."/>
            <person name="Wilkins M.J."/>
            <person name="Karaoz U."/>
            <person name="Brodie E.L."/>
            <person name="Williams K.H."/>
            <person name="Hubbard S.S."/>
            <person name="Banfield J.F."/>
        </authorList>
    </citation>
    <scope>NUCLEOTIDE SEQUENCE [LARGE SCALE GENOMIC DNA]</scope>
</reference>
<protein>
    <submittedName>
        <fullName evidence="1">Uncharacterized protein</fullName>
    </submittedName>
</protein>